<evidence type="ECO:0000313" key="10">
    <source>
        <dbReference type="EMBL" id="MDI9874311.1"/>
    </source>
</evidence>
<evidence type="ECO:0000256" key="8">
    <source>
        <dbReference type="ARBA" id="ARBA00023136"/>
    </source>
</evidence>
<dbReference type="Pfam" id="PF04922">
    <property type="entry name" value="DIE2_ALG10"/>
    <property type="match status" value="1"/>
</dbReference>
<evidence type="ECO:0000256" key="9">
    <source>
        <dbReference type="SAM" id="Phobius"/>
    </source>
</evidence>
<keyword evidence="6" id="KW-0256">Endoplasmic reticulum</keyword>
<feature type="transmembrane region" description="Helical" evidence="9">
    <location>
        <begin position="88"/>
        <end position="105"/>
    </location>
</feature>
<keyword evidence="3" id="KW-0328">Glycosyltransferase</keyword>
<keyword evidence="5 9" id="KW-0812">Transmembrane</keyword>
<feature type="transmembrane region" description="Helical" evidence="9">
    <location>
        <begin position="285"/>
        <end position="304"/>
    </location>
</feature>
<feature type="transmembrane region" description="Helical" evidence="9">
    <location>
        <begin position="211"/>
        <end position="232"/>
    </location>
</feature>
<name>A0ABT6YZK8_9BACT</name>
<dbReference type="RefSeq" id="WP_283381244.1">
    <property type="nucleotide sequence ID" value="NZ_JASHIE010000004.1"/>
</dbReference>
<dbReference type="Proteomes" id="UP001225761">
    <property type="component" value="Unassembled WGS sequence"/>
</dbReference>
<reference evidence="10 11" key="1">
    <citation type="submission" date="2023-05" db="EMBL/GenBank/DDBJ databases">
        <title>Novel species of genus Flectobacillus isolated from stream in China.</title>
        <authorList>
            <person name="Lu H."/>
        </authorList>
    </citation>
    <scope>NUCLEOTIDE SEQUENCE [LARGE SCALE GENOMIC DNA]</scope>
    <source>
        <strain evidence="10 11">LFS242W</strain>
    </source>
</reference>
<feature type="transmembrane region" description="Helical" evidence="9">
    <location>
        <begin position="9"/>
        <end position="26"/>
    </location>
</feature>
<evidence type="ECO:0000256" key="1">
    <source>
        <dbReference type="ARBA" id="ARBA00004477"/>
    </source>
</evidence>
<organism evidence="10 11">
    <name type="scientific">Flectobacillus rivi</name>
    <dbReference type="NCBI Taxonomy" id="2984209"/>
    <lineage>
        <taxon>Bacteria</taxon>
        <taxon>Pseudomonadati</taxon>
        <taxon>Bacteroidota</taxon>
        <taxon>Cytophagia</taxon>
        <taxon>Cytophagales</taxon>
        <taxon>Flectobacillaceae</taxon>
        <taxon>Flectobacillus</taxon>
    </lineage>
</organism>
<keyword evidence="11" id="KW-1185">Reference proteome</keyword>
<evidence type="ECO:0000256" key="7">
    <source>
        <dbReference type="ARBA" id="ARBA00022989"/>
    </source>
</evidence>
<dbReference type="EMBL" id="JASHIE010000004">
    <property type="protein sequence ID" value="MDI9874311.1"/>
    <property type="molecule type" value="Genomic_DNA"/>
</dbReference>
<evidence type="ECO:0008006" key="12">
    <source>
        <dbReference type="Google" id="ProtNLM"/>
    </source>
</evidence>
<protein>
    <recommendedName>
        <fullName evidence="12">Glycosyltransferase RgtA/B/C/D-like domain-containing protein</fullName>
    </recommendedName>
</protein>
<comment type="subcellular location">
    <subcellularLocation>
        <location evidence="1">Endoplasmic reticulum membrane</location>
        <topology evidence="1">Multi-pass membrane protein</topology>
    </subcellularLocation>
</comment>
<feature type="transmembrane region" description="Helical" evidence="9">
    <location>
        <begin position="244"/>
        <end position="264"/>
    </location>
</feature>
<proteinExistence type="predicted"/>
<gene>
    <name evidence="10" type="ORF">QM481_07210</name>
</gene>
<dbReference type="InterPro" id="IPR016900">
    <property type="entry name" value="Alg10"/>
</dbReference>
<evidence type="ECO:0000313" key="11">
    <source>
        <dbReference type="Proteomes" id="UP001225761"/>
    </source>
</evidence>
<evidence type="ECO:0000256" key="5">
    <source>
        <dbReference type="ARBA" id="ARBA00022692"/>
    </source>
</evidence>
<evidence type="ECO:0000256" key="3">
    <source>
        <dbReference type="ARBA" id="ARBA00022676"/>
    </source>
</evidence>
<keyword evidence="8 9" id="KW-0472">Membrane</keyword>
<evidence type="ECO:0000256" key="4">
    <source>
        <dbReference type="ARBA" id="ARBA00022679"/>
    </source>
</evidence>
<keyword evidence="7 9" id="KW-1133">Transmembrane helix</keyword>
<keyword evidence="4" id="KW-0808">Transferase</keyword>
<feature type="transmembrane region" description="Helical" evidence="9">
    <location>
        <begin position="335"/>
        <end position="365"/>
    </location>
</feature>
<comment type="caution">
    <text evidence="10">The sequence shown here is derived from an EMBL/GenBank/DDBJ whole genome shotgun (WGS) entry which is preliminary data.</text>
</comment>
<evidence type="ECO:0000256" key="6">
    <source>
        <dbReference type="ARBA" id="ARBA00022824"/>
    </source>
</evidence>
<evidence type="ECO:0000256" key="2">
    <source>
        <dbReference type="ARBA" id="ARBA00004922"/>
    </source>
</evidence>
<accession>A0ABT6YZK8</accession>
<sequence>MKALASSQRFKFIVFFIFIYLIMFVFKDKLNVTLYQDEFHFFETTQKFSNYIIPPISYLEHYPELNTPLPFMIGGWWINLWGDTIQNLRILTFLLSFAIIALFIWESPKESNKLWVCVLGLWLFPNYYLCTVYYYTDMFAILFLLGGIISYLQGRHFLSGFLMVLAICCRQYMIAFPIAILANEVVGIFLSQRYSLKKSLKELLSKKYLMVYILAFLSIIPWVILWGGFAPADEMKRQHYDSTLTYKGGFVLYSSAVVAFYFVIPEILLMRKINVLSHFVRSNRVVSVLCLLVVGFLVCFTPAVQTYNPYFTWKFLGYLDMGLVKIGVPEFIKQIIFGLLMFLALIRFLSGGLNISTWVFIINGILLGKAQLSWDKYSLPTVVILWFLVLVEEKYFNQPSNLDKKYEISHV</sequence>
<comment type="pathway">
    <text evidence="2">Protein modification; protein glycosylation.</text>
</comment>
<feature type="transmembrane region" description="Helical" evidence="9">
    <location>
        <begin position="172"/>
        <end position="190"/>
    </location>
</feature>